<accession>A0A9X1N9L1</accession>
<keyword evidence="3" id="KW-1185">Reference proteome</keyword>
<feature type="transmembrane region" description="Helical" evidence="1">
    <location>
        <begin position="48"/>
        <end position="65"/>
    </location>
</feature>
<comment type="caution">
    <text evidence="2">The sequence shown here is derived from an EMBL/GenBank/DDBJ whole genome shotgun (WGS) entry which is preliminary data.</text>
</comment>
<keyword evidence="1" id="KW-1133">Transmembrane helix</keyword>
<protein>
    <submittedName>
        <fullName evidence="2">Uncharacterized protein</fullName>
    </submittedName>
</protein>
<gene>
    <name evidence="2" type="ORF">LR394_02425</name>
</gene>
<dbReference type="Proteomes" id="UP001138997">
    <property type="component" value="Unassembled WGS sequence"/>
</dbReference>
<feature type="transmembrane region" description="Helical" evidence="1">
    <location>
        <begin position="77"/>
        <end position="96"/>
    </location>
</feature>
<evidence type="ECO:0000256" key="1">
    <source>
        <dbReference type="SAM" id="Phobius"/>
    </source>
</evidence>
<keyword evidence="1" id="KW-0812">Transmembrane</keyword>
<organism evidence="2 3">
    <name type="scientific">Kineosporia babensis</name>
    <dbReference type="NCBI Taxonomy" id="499548"/>
    <lineage>
        <taxon>Bacteria</taxon>
        <taxon>Bacillati</taxon>
        <taxon>Actinomycetota</taxon>
        <taxon>Actinomycetes</taxon>
        <taxon>Kineosporiales</taxon>
        <taxon>Kineosporiaceae</taxon>
        <taxon>Kineosporia</taxon>
    </lineage>
</organism>
<evidence type="ECO:0000313" key="2">
    <source>
        <dbReference type="EMBL" id="MCD5309736.1"/>
    </source>
</evidence>
<dbReference type="RefSeq" id="WP_231438655.1">
    <property type="nucleotide sequence ID" value="NZ_JAJOMB010000001.1"/>
</dbReference>
<sequence length="129" mass="14218">MSEYDQFQPPRVMPKSLRWVRGLLYAVGILGVLSAVLYVALFETGAEELGALTWGTWPSVVALFLARRVHRGNRKTFIWIVVIASVLIFMALGALGQGDPRGLTSLILPIAILILVNQRAAKSYLKGPR</sequence>
<proteinExistence type="predicted"/>
<name>A0A9X1N9L1_9ACTN</name>
<reference evidence="2" key="1">
    <citation type="submission" date="2021-11" db="EMBL/GenBank/DDBJ databases">
        <title>Streptomyces corallinus and Kineosporia corallina sp. nov., two new coral-derived marine actinobacteria.</title>
        <authorList>
            <person name="Buangrab K."/>
            <person name="Sutthacheep M."/>
            <person name="Yeemin T."/>
            <person name="Harunari E."/>
            <person name="Igarashi Y."/>
            <person name="Sripreechasak P."/>
            <person name="Kanchanasin P."/>
            <person name="Tanasupawat S."/>
            <person name="Phongsopitanun W."/>
        </authorList>
    </citation>
    <scope>NUCLEOTIDE SEQUENCE</scope>
    <source>
        <strain evidence="2">JCM 31032</strain>
    </source>
</reference>
<feature type="transmembrane region" description="Helical" evidence="1">
    <location>
        <begin position="23"/>
        <end position="42"/>
    </location>
</feature>
<feature type="transmembrane region" description="Helical" evidence="1">
    <location>
        <begin position="102"/>
        <end position="121"/>
    </location>
</feature>
<dbReference type="EMBL" id="JAJOMB010000001">
    <property type="protein sequence ID" value="MCD5309736.1"/>
    <property type="molecule type" value="Genomic_DNA"/>
</dbReference>
<keyword evidence="1" id="KW-0472">Membrane</keyword>
<dbReference type="AlphaFoldDB" id="A0A9X1N9L1"/>
<evidence type="ECO:0000313" key="3">
    <source>
        <dbReference type="Proteomes" id="UP001138997"/>
    </source>
</evidence>